<dbReference type="Proteomes" id="UP001054857">
    <property type="component" value="Unassembled WGS sequence"/>
</dbReference>
<feature type="region of interest" description="Disordered" evidence="1">
    <location>
        <begin position="63"/>
        <end position="145"/>
    </location>
</feature>
<feature type="compositionally biased region" description="Polar residues" evidence="1">
    <location>
        <begin position="100"/>
        <end position="109"/>
    </location>
</feature>
<feature type="compositionally biased region" description="Low complexity" evidence="1">
    <location>
        <begin position="110"/>
        <end position="131"/>
    </location>
</feature>
<feature type="region of interest" description="Disordered" evidence="1">
    <location>
        <begin position="162"/>
        <end position="184"/>
    </location>
</feature>
<dbReference type="EMBL" id="BMAR01000035">
    <property type="protein sequence ID" value="GFR50087.1"/>
    <property type="molecule type" value="Genomic_DNA"/>
</dbReference>
<proteinExistence type="predicted"/>
<organism evidence="2 3">
    <name type="scientific">Astrephomene gubernaculifera</name>
    <dbReference type="NCBI Taxonomy" id="47775"/>
    <lineage>
        <taxon>Eukaryota</taxon>
        <taxon>Viridiplantae</taxon>
        <taxon>Chlorophyta</taxon>
        <taxon>core chlorophytes</taxon>
        <taxon>Chlorophyceae</taxon>
        <taxon>CS clade</taxon>
        <taxon>Chlamydomonadales</taxon>
        <taxon>Astrephomenaceae</taxon>
        <taxon>Astrephomene</taxon>
    </lineage>
</organism>
<comment type="caution">
    <text evidence="2">The sequence shown here is derived from an EMBL/GenBank/DDBJ whole genome shotgun (WGS) entry which is preliminary data.</text>
</comment>
<evidence type="ECO:0000256" key="1">
    <source>
        <dbReference type="SAM" id="MobiDB-lite"/>
    </source>
</evidence>
<name>A0AAD3DZI1_9CHLO</name>
<reference evidence="2 3" key="1">
    <citation type="journal article" date="2021" name="Sci. Rep.">
        <title>Genome sequencing of the multicellular alga Astrephomene provides insights into convergent evolution of germ-soma differentiation.</title>
        <authorList>
            <person name="Yamashita S."/>
            <person name="Yamamoto K."/>
            <person name="Matsuzaki R."/>
            <person name="Suzuki S."/>
            <person name="Yamaguchi H."/>
            <person name="Hirooka S."/>
            <person name="Minakuchi Y."/>
            <person name="Miyagishima S."/>
            <person name="Kawachi M."/>
            <person name="Toyoda A."/>
            <person name="Nozaki H."/>
        </authorList>
    </citation>
    <scope>NUCLEOTIDE SEQUENCE [LARGE SCALE GENOMIC DNA]</scope>
    <source>
        <strain evidence="2 3">NIES-4017</strain>
    </source>
</reference>
<feature type="non-terminal residue" evidence="2">
    <location>
        <position position="1"/>
    </location>
</feature>
<evidence type="ECO:0000313" key="3">
    <source>
        <dbReference type="Proteomes" id="UP001054857"/>
    </source>
</evidence>
<dbReference type="AlphaFoldDB" id="A0AAD3DZI1"/>
<sequence>MRVTSLMSAAMRNQASPTVARPHDIQVNAISGSRGPANGDRLACMRIRSRAVAAAHLKGAGSGSLYERQRHGLPSPPPQQLTGDTRGAIAGAHWGRENENQQVGDTLGTTSSNASSSSSSSSALLASSSAFSPPPPASVPVATSASASQRLQRLLGETIRRSSSICSSSGGAGGGMRPTETEAGEQVAAAALAECTTQVALGAV</sequence>
<protein>
    <submittedName>
        <fullName evidence="2">Uncharacterized protein</fullName>
    </submittedName>
</protein>
<keyword evidence="3" id="KW-1185">Reference proteome</keyword>
<accession>A0AAD3DZI1</accession>
<evidence type="ECO:0000313" key="2">
    <source>
        <dbReference type="EMBL" id="GFR50087.1"/>
    </source>
</evidence>
<gene>
    <name evidence="2" type="ORF">Agub_g12231</name>
</gene>